<feature type="non-terminal residue" evidence="1">
    <location>
        <position position="71"/>
    </location>
</feature>
<gene>
    <name evidence="1" type="ORF">AGERDE_LOCUS13074</name>
</gene>
<feature type="non-terminal residue" evidence="1">
    <location>
        <position position="1"/>
    </location>
</feature>
<evidence type="ECO:0000313" key="1">
    <source>
        <dbReference type="EMBL" id="CAG8690249.1"/>
    </source>
</evidence>
<protein>
    <submittedName>
        <fullName evidence="1">12992_t:CDS:1</fullName>
    </submittedName>
</protein>
<dbReference type="AlphaFoldDB" id="A0A9N9ERC0"/>
<organism evidence="1 2">
    <name type="scientific">Ambispora gerdemannii</name>
    <dbReference type="NCBI Taxonomy" id="144530"/>
    <lineage>
        <taxon>Eukaryota</taxon>
        <taxon>Fungi</taxon>
        <taxon>Fungi incertae sedis</taxon>
        <taxon>Mucoromycota</taxon>
        <taxon>Glomeromycotina</taxon>
        <taxon>Glomeromycetes</taxon>
        <taxon>Archaeosporales</taxon>
        <taxon>Ambisporaceae</taxon>
        <taxon>Ambispora</taxon>
    </lineage>
</organism>
<name>A0A9N9ERC0_9GLOM</name>
<dbReference type="Proteomes" id="UP000789831">
    <property type="component" value="Unassembled WGS sequence"/>
</dbReference>
<proteinExistence type="predicted"/>
<comment type="caution">
    <text evidence="1">The sequence shown here is derived from an EMBL/GenBank/DDBJ whole genome shotgun (WGS) entry which is preliminary data.</text>
</comment>
<sequence>IYHAKRDNNIKKVKGFLMLTSIYLDNKRTIQDMKLFGCFHSEMRVKKDNKQTIWYMELFGCFCSELRVKGG</sequence>
<reference evidence="1" key="1">
    <citation type="submission" date="2021-06" db="EMBL/GenBank/DDBJ databases">
        <authorList>
            <person name="Kallberg Y."/>
            <person name="Tangrot J."/>
            <person name="Rosling A."/>
        </authorList>
    </citation>
    <scope>NUCLEOTIDE SEQUENCE</scope>
    <source>
        <strain evidence="1">MT106</strain>
    </source>
</reference>
<dbReference type="EMBL" id="CAJVPL010014119">
    <property type="protein sequence ID" value="CAG8690249.1"/>
    <property type="molecule type" value="Genomic_DNA"/>
</dbReference>
<evidence type="ECO:0000313" key="2">
    <source>
        <dbReference type="Proteomes" id="UP000789831"/>
    </source>
</evidence>
<keyword evidence="2" id="KW-1185">Reference proteome</keyword>
<accession>A0A9N9ERC0</accession>